<gene>
    <name evidence="1" type="ORF">E2562_010497</name>
</gene>
<accession>A0A6G1F6T1</accession>
<protein>
    <submittedName>
        <fullName evidence="1">Uncharacterized protein</fullName>
    </submittedName>
</protein>
<dbReference type="EMBL" id="SPHZ02000001">
    <property type="protein sequence ID" value="KAF0932627.1"/>
    <property type="molecule type" value="Genomic_DNA"/>
</dbReference>
<organism evidence="1 2">
    <name type="scientific">Oryza meyeriana var. granulata</name>
    <dbReference type="NCBI Taxonomy" id="110450"/>
    <lineage>
        <taxon>Eukaryota</taxon>
        <taxon>Viridiplantae</taxon>
        <taxon>Streptophyta</taxon>
        <taxon>Embryophyta</taxon>
        <taxon>Tracheophyta</taxon>
        <taxon>Spermatophyta</taxon>
        <taxon>Magnoliopsida</taxon>
        <taxon>Liliopsida</taxon>
        <taxon>Poales</taxon>
        <taxon>Poaceae</taxon>
        <taxon>BOP clade</taxon>
        <taxon>Oryzoideae</taxon>
        <taxon>Oryzeae</taxon>
        <taxon>Oryzinae</taxon>
        <taxon>Oryza</taxon>
        <taxon>Oryza meyeriana</taxon>
    </lineage>
</organism>
<dbReference type="Proteomes" id="UP000479710">
    <property type="component" value="Unassembled WGS sequence"/>
</dbReference>
<keyword evidence="2" id="KW-1185">Reference proteome</keyword>
<evidence type="ECO:0000313" key="2">
    <source>
        <dbReference type="Proteomes" id="UP000479710"/>
    </source>
</evidence>
<proteinExistence type="predicted"/>
<comment type="caution">
    <text evidence="1">The sequence shown here is derived from an EMBL/GenBank/DDBJ whole genome shotgun (WGS) entry which is preliminary data.</text>
</comment>
<sequence>MAKGGLSGVVAVEGTSEAALVAPFAPPHFVSELLSRAHLKLHLFKDPGGIFICSLLASTGVSEEKMMKGI</sequence>
<reference evidence="1 2" key="1">
    <citation type="submission" date="2019-11" db="EMBL/GenBank/DDBJ databases">
        <title>Whole genome sequence of Oryza granulata.</title>
        <authorList>
            <person name="Li W."/>
        </authorList>
    </citation>
    <scope>NUCLEOTIDE SEQUENCE [LARGE SCALE GENOMIC DNA]</scope>
    <source>
        <strain evidence="2">cv. Menghai</strain>
        <tissue evidence="1">Leaf</tissue>
    </source>
</reference>
<name>A0A6G1F6T1_9ORYZ</name>
<evidence type="ECO:0000313" key="1">
    <source>
        <dbReference type="EMBL" id="KAF0932627.1"/>
    </source>
</evidence>
<dbReference type="AlphaFoldDB" id="A0A6G1F6T1"/>